<protein>
    <submittedName>
        <fullName evidence="1">Uncharacterized protein</fullName>
    </submittedName>
</protein>
<name>A0A8R1XZX4_ONCVO</name>
<evidence type="ECO:0000313" key="2">
    <source>
        <dbReference type="Proteomes" id="UP000024404"/>
    </source>
</evidence>
<keyword evidence="2" id="KW-1185">Reference proteome</keyword>
<dbReference type="Proteomes" id="UP000024404">
    <property type="component" value="Unassembled WGS sequence"/>
</dbReference>
<dbReference type="EMBL" id="CMVM020000170">
    <property type="status" value="NOT_ANNOTATED_CDS"/>
    <property type="molecule type" value="Genomic_DNA"/>
</dbReference>
<dbReference type="AlphaFoldDB" id="A0A8R1XZX4"/>
<reference evidence="1" key="2">
    <citation type="submission" date="2022-06" db="UniProtKB">
        <authorList>
            <consortium name="EnsemblMetazoa"/>
        </authorList>
    </citation>
    <scope>IDENTIFICATION</scope>
</reference>
<reference evidence="2" key="1">
    <citation type="submission" date="2013-10" db="EMBL/GenBank/DDBJ databases">
        <title>Genome sequencing of Onchocerca volvulus.</title>
        <authorList>
            <person name="Cotton J."/>
            <person name="Tsai J."/>
            <person name="Stanley E."/>
            <person name="Tracey A."/>
            <person name="Holroyd N."/>
            <person name="Lustigman S."/>
            <person name="Berriman M."/>
        </authorList>
    </citation>
    <scope>NUCLEOTIDE SEQUENCE</scope>
</reference>
<accession>A0A8R1XZX4</accession>
<dbReference type="EnsemblMetazoa" id="OVOC6261.1">
    <property type="protein sequence ID" value="OVOC6261.1"/>
    <property type="gene ID" value="WBGene00243070"/>
</dbReference>
<proteinExistence type="predicted"/>
<evidence type="ECO:0000313" key="1">
    <source>
        <dbReference type="EnsemblMetazoa" id="OVOC6261.1"/>
    </source>
</evidence>
<sequence length="73" mass="8056">MLPEHFIQAVASQTSGTPPLNRLHYPEHQGLKLNQLHCPIPTTFHSINGVIRNSGTLKASKLTVDVMNIPMTL</sequence>
<organism evidence="1 2">
    <name type="scientific">Onchocerca volvulus</name>
    <dbReference type="NCBI Taxonomy" id="6282"/>
    <lineage>
        <taxon>Eukaryota</taxon>
        <taxon>Metazoa</taxon>
        <taxon>Ecdysozoa</taxon>
        <taxon>Nematoda</taxon>
        <taxon>Chromadorea</taxon>
        <taxon>Rhabditida</taxon>
        <taxon>Spirurina</taxon>
        <taxon>Spiruromorpha</taxon>
        <taxon>Filarioidea</taxon>
        <taxon>Onchocercidae</taxon>
        <taxon>Onchocerca</taxon>
    </lineage>
</organism>